<keyword evidence="2" id="KW-1185">Reference proteome</keyword>
<dbReference type="AlphaFoldDB" id="A0AAD8AXN1"/>
<dbReference type="Proteomes" id="UP001233172">
    <property type="component" value="Unassembled WGS sequence"/>
</dbReference>
<sequence>LNTCRPSMDTLYVVQDRDESVEVTFCFVDLQLNDTEVLIQRNNAELIAAGDKVNFHWEQDSHGRFYLKIYIFDIAESDITEWTLLLYSTSSRMNYYETSFVLLKDAPVQFYASGQTDQNEPEVEIVCSSSRFPKKIENH</sequence>
<feature type="non-terminal residue" evidence="1">
    <location>
        <position position="139"/>
    </location>
</feature>
<proteinExistence type="predicted"/>
<comment type="caution">
    <text evidence="1">The sequence shown here is derived from an EMBL/GenBank/DDBJ whole genome shotgun (WGS) entry which is preliminary data.</text>
</comment>
<reference evidence="1" key="2">
    <citation type="submission" date="2023-04" db="EMBL/GenBank/DDBJ databases">
        <authorList>
            <person name="Bu L."/>
            <person name="Lu L."/>
            <person name="Laidemitt M.R."/>
            <person name="Zhang S.M."/>
            <person name="Mutuku M."/>
            <person name="Mkoji G."/>
            <person name="Steinauer M."/>
            <person name="Loker E.S."/>
        </authorList>
    </citation>
    <scope>NUCLEOTIDE SEQUENCE</scope>
    <source>
        <strain evidence="1">KasaAsao</strain>
        <tissue evidence="1">Whole Snail</tissue>
    </source>
</reference>
<accession>A0AAD8AXN1</accession>
<protein>
    <submittedName>
        <fullName evidence="1">Uncharacterized protein</fullName>
    </submittedName>
</protein>
<reference evidence="1" key="1">
    <citation type="journal article" date="2023" name="PLoS Negl. Trop. Dis.">
        <title>A genome sequence for Biomphalaria pfeifferi, the major vector snail for the human-infecting parasite Schistosoma mansoni.</title>
        <authorList>
            <person name="Bu L."/>
            <person name="Lu L."/>
            <person name="Laidemitt M.R."/>
            <person name="Zhang S.M."/>
            <person name="Mutuku M."/>
            <person name="Mkoji G."/>
            <person name="Steinauer M."/>
            <person name="Loker E.S."/>
        </authorList>
    </citation>
    <scope>NUCLEOTIDE SEQUENCE</scope>
    <source>
        <strain evidence="1">KasaAsao</strain>
    </source>
</reference>
<gene>
    <name evidence="1" type="ORF">Bpfe_026265</name>
</gene>
<dbReference type="EMBL" id="JASAOG010000200">
    <property type="protein sequence ID" value="KAK0044354.1"/>
    <property type="molecule type" value="Genomic_DNA"/>
</dbReference>
<organism evidence="1 2">
    <name type="scientific">Biomphalaria pfeifferi</name>
    <name type="common">Bloodfluke planorb</name>
    <name type="synonym">Freshwater snail</name>
    <dbReference type="NCBI Taxonomy" id="112525"/>
    <lineage>
        <taxon>Eukaryota</taxon>
        <taxon>Metazoa</taxon>
        <taxon>Spiralia</taxon>
        <taxon>Lophotrochozoa</taxon>
        <taxon>Mollusca</taxon>
        <taxon>Gastropoda</taxon>
        <taxon>Heterobranchia</taxon>
        <taxon>Euthyneura</taxon>
        <taxon>Panpulmonata</taxon>
        <taxon>Hygrophila</taxon>
        <taxon>Lymnaeoidea</taxon>
        <taxon>Planorbidae</taxon>
        <taxon>Biomphalaria</taxon>
    </lineage>
</organism>
<name>A0AAD8AXN1_BIOPF</name>
<evidence type="ECO:0000313" key="2">
    <source>
        <dbReference type="Proteomes" id="UP001233172"/>
    </source>
</evidence>
<evidence type="ECO:0000313" key="1">
    <source>
        <dbReference type="EMBL" id="KAK0044354.1"/>
    </source>
</evidence>